<keyword evidence="4 6" id="KW-1133">Transmembrane helix</keyword>
<proteinExistence type="inferred from homology"/>
<organism evidence="9 10">
    <name type="scientific">Celeribacter halophilus</name>
    <dbReference type="NCBI Taxonomy" id="576117"/>
    <lineage>
        <taxon>Bacteria</taxon>
        <taxon>Pseudomonadati</taxon>
        <taxon>Pseudomonadota</taxon>
        <taxon>Alphaproteobacteria</taxon>
        <taxon>Rhodobacterales</taxon>
        <taxon>Roseobacteraceae</taxon>
        <taxon>Celeribacter</taxon>
    </lineage>
</organism>
<dbReference type="Proteomes" id="UP000183299">
    <property type="component" value="Unassembled WGS sequence"/>
</dbReference>
<dbReference type="AlphaFoldDB" id="A0A1I3UFU3"/>
<name>A0A1I3UFU3_9RHOB</name>
<dbReference type="GeneID" id="98665757"/>
<dbReference type="Pfam" id="PF00892">
    <property type="entry name" value="EamA"/>
    <property type="match status" value="2"/>
</dbReference>
<dbReference type="STRING" id="576117.SAMN04488138_11153"/>
<dbReference type="GO" id="GO:0016020">
    <property type="term" value="C:membrane"/>
    <property type="evidence" value="ECO:0007669"/>
    <property type="project" value="UniProtKB-SubCell"/>
</dbReference>
<evidence type="ECO:0000256" key="2">
    <source>
        <dbReference type="ARBA" id="ARBA00009853"/>
    </source>
</evidence>
<sequence>MTLPTRLTGLIATMGPARSGALLMVIAGTLFALINLMTQYATMMLAVPSARMAFWQYFIALLFSLPWVIREGLRAMKTNSLMLHLIRVAAAVIGVQLWVAGLAHVPIWQAIALIMLSPFFVTLGANLFLDEAATLERWLAVTTGFAGGMIILAPWSESFSLYVLYPVGAAAFWALTSLLTKRMTRTESPESLTVYLLLLLTPVNFGLALEGGVAPGGGVTALILIAAGLLTALAQYAIAKAYAIADAAYLQPFDHLKLPLNVGFGVLAFGFVPPGSMWIGSLMILGASFYLLRQESRTAQPA</sequence>
<dbReference type="PANTHER" id="PTHR22911">
    <property type="entry name" value="ACYL-MALONYL CONDENSING ENZYME-RELATED"/>
    <property type="match status" value="1"/>
</dbReference>
<feature type="domain" description="EamA" evidence="7">
    <location>
        <begin position="19"/>
        <end position="152"/>
    </location>
</feature>
<feature type="transmembrane region" description="Helical" evidence="6">
    <location>
        <begin position="21"/>
        <end position="41"/>
    </location>
</feature>
<dbReference type="OrthoDB" id="9812899at2"/>
<feature type="domain" description="EamA" evidence="7">
    <location>
        <begin position="163"/>
        <end position="291"/>
    </location>
</feature>
<gene>
    <name evidence="8" type="ORF">Q4494_10335</name>
    <name evidence="9" type="ORF">SAMN04488138_11153</name>
</gene>
<comment type="subcellular location">
    <subcellularLocation>
        <location evidence="1">Membrane</location>
        <topology evidence="1">Multi-pass membrane protein</topology>
    </subcellularLocation>
</comment>
<keyword evidence="3 6" id="KW-0812">Transmembrane</keyword>
<feature type="transmembrane region" description="Helical" evidence="6">
    <location>
        <begin position="81"/>
        <end position="101"/>
    </location>
</feature>
<dbReference type="EMBL" id="FORY01000011">
    <property type="protein sequence ID" value="SFJ81745.1"/>
    <property type="molecule type" value="Genomic_DNA"/>
</dbReference>
<evidence type="ECO:0000313" key="10">
    <source>
        <dbReference type="Proteomes" id="UP000183299"/>
    </source>
</evidence>
<feature type="transmembrane region" description="Helical" evidence="6">
    <location>
        <begin position="192"/>
        <end position="209"/>
    </location>
</feature>
<evidence type="ECO:0000256" key="5">
    <source>
        <dbReference type="ARBA" id="ARBA00023136"/>
    </source>
</evidence>
<reference evidence="8" key="2">
    <citation type="submission" date="2023-07" db="EMBL/GenBank/DDBJ databases">
        <title>Genome content predicts the carbon catabolic preferences of heterotrophic bacteria.</title>
        <authorList>
            <person name="Gralka M."/>
        </authorList>
    </citation>
    <scope>NUCLEOTIDE SEQUENCE</scope>
    <source>
        <strain evidence="8">I2M02</strain>
    </source>
</reference>
<keyword evidence="5 6" id="KW-0472">Membrane</keyword>
<protein>
    <submittedName>
        <fullName evidence="8">DMT family transporter</fullName>
    </submittedName>
    <submittedName>
        <fullName evidence="9">EamA-like transporter family protein</fullName>
    </submittedName>
</protein>
<keyword evidence="10" id="KW-1185">Reference proteome</keyword>
<feature type="transmembrane region" description="Helical" evidence="6">
    <location>
        <begin position="162"/>
        <end position="180"/>
    </location>
</feature>
<dbReference type="InterPro" id="IPR000620">
    <property type="entry name" value="EamA_dom"/>
</dbReference>
<evidence type="ECO:0000256" key="6">
    <source>
        <dbReference type="SAM" id="Phobius"/>
    </source>
</evidence>
<feature type="transmembrane region" description="Helical" evidence="6">
    <location>
        <begin position="107"/>
        <end position="129"/>
    </location>
</feature>
<evidence type="ECO:0000313" key="8">
    <source>
        <dbReference type="EMBL" id="MDO6457477.1"/>
    </source>
</evidence>
<evidence type="ECO:0000259" key="7">
    <source>
        <dbReference type="Pfam" id="PF00892"/>
    </source>
</evidence>
<dbReference type="Proteomes" id="UP001169823">
    <property type="component" value="Unassembled WGS sequence"/>
</dbReference>
<evidence type="ECO:0000256" key="4">
    <source>
        <dbReference type="ARBA" id="ARBA00022989"/>
    </source>
</evidence>
<dbReference type="PANTHER" id="PTHR22911:SF6">
    <property type="entry name" value="SOLUTE CARRIER FAMILY 35 MEMBER G1"/>
    <property type="match status" value="1"/>
</dbReference>
<dbReference type="RefSeq" id="WP_082715397.1">
    <property type="nucleotide sequence ID" value="NZ_FORY01000011.1"/>
</dbReference>
<reference evidence="9 10" key="1">
    <citation type="submission" date="2016-10" db="EMBL/GenBank/DDBJ databases">
        <authorList>
            <person name="de Groot N.N."/>
        </authorList>
    </citation>
    <scope>NUCLEOTIDE SEQUENCE [LARGE SCALE GENOMIC DNA]</scope>
    <source>
        <strain evidence="9 10">CGMCC 1.8891</strain>
    </source>
</reference>
<evidence type="ECO:0000313" key="9">
    <source>
        <dbReference type="EMBL" id="SFJ81745.1"/>
    </source>
</evidence>
<feature type="transmembrane region" description="Helical" evidence="6">
    <location>
        <begin position="138"/>
        <end position="156"/>
    </location>
</feature>
<comment type="similarity">
    <text evidence="2">Belongs to the drug/metabolite transporter (DMT) superfamily. 10 TMS drug/metabolite exporter (DME) (TC 2.A.7.3) family.</text>
</comment>
<feature type="transmembrane region" description="Helical" evidence="6">
    <location>
        <begin position="264"/>
        <end position="292"/>
    </location>
</feature>
<dbReference type="InterPro" id="IPR037185">
    <property type="entry name" value="EmrE-like"/>
</dbReference>
<evidence type="ECO:0000256" key="3">
    <source>
        <dbReference type="ARBA" id="ARBA00022692"/>
    </source>
</evidence>
<dbReference type="SUPFAM" id="SSF103481">
    <property type="entry name" value="Multidrug resistance efflux transporter EmrE"/>
    <property type="match status" value="1"/>
</dbReference>
<dbReference type="EMBL" id="JAUOPJ010000008">
    <property type="protein sequence ID" value="MDO6457477.1"/>
    <property type="molecule type" value="Genomic_DNA"/>
</dbReference>
<accession>A0A1I3UFU3</accession>
<feature type="transmembrane region" description="Helical" evidence="6">
    <location>
        <begin position="221"/>
        <end position="243"/>
    </location>
</feature>
<evidence type="ECO:0000256" key="1">
    <source>
        <dbReference type="ARBA" id="ARBA00004141"/>
    </source>
</evidence>
<feature type="transmembrane region" description="Helical" evidence="6">
    <location>
        <begin position="53"/>
        <end position="69"/>
    </location>
</feature>